<reference evidence="1" key="3">
    <citation type="submission" date="2015-04" db="UniProtKB">
        <authorList>
            <consortium name="EnsemblPlants"/>
        </authorList>
    </citation>
    <scope>IDENTIFICATION</scope>
</reference>
<accession>A0A0D9WEY4</accession>
<sequence length="97" mass="10667">MGGEGRLALLAPRTPARCSTICFTAVAAAAGATDEFVLDLVEQSTFQKQGIMHLFMTSRDEVVVSVSQAIERSKELHKVLVQHNNSSFYSQGRGRRR</sequence>
<reference evidence="2" key="2">
    <citation type="submission" date="2013-12" db="EMBL/GenBank/DDBJ databases">
        <authorList>
            <person name="Yu Y."/>
            <person name="Lee S."/>
            <person name="de Baynast K."/>
            <person name="Wissotski M."/>
            <person name="Liu L."/>
            <person name="Talag J."/>
            <person name="Goicoechea J."/>
            <person name="Angelova A."/>
            <person name="Jetty R."/>
            <person name="Kudrna D."/>
            <person name="Golser W."/>
            <person name="Rivera L."/>
            <person name="Zhang J."/>
            <person name="Wing R."/>
        </authorList>
    </citation>
    <scope>NUCLEOTIDE SEQUENCE</scope>
</reference>
<dbReference type="EnsemblPlants" id="LPERR05G08810.1">
    <property type="protein sequence ID" value="LPERR05G08810.1"/>
    <property type="gene ID" value="LPERR05G08810"/>
</dbReference>
<dbReference type="STRING" id="77586.A0A0D9WEY4"/>
<dbReference type="AlphaFoldDB" id="A0A0D9WEY4"/>
<dbReference type="eggNOG" id="KOG1087">
    <property type="taxonomic scope" value="Eukaryota"/>
</dbReference>
<reference evidence="1 2" key="1">
    <citation type="submission" date="2012-08" db="EMBL/GenBank/DDBJ databases">
        <title>Oryza genome evolution.</title>
        <authorList>
            <person name="Wing R.A."/>
        </authorList>
    </citation>
    <scope>NUCLEOTIDE SEQUENCE</scope>
</reference>
<evidence type="ECO:0000313" key="2">
    <source>
        <dbReference type="Proteomes" id="UP000032180"/>
    </source>
</evidence>
<keyword evidence="2" id="KW-1185">Reference proteome</keyword>
<evidence type="ECO:0000313" key="1">
    <source>
        <dbReference type="EnsemblPlants" id="LPERR05G08810.1"/>
    </source>
</evidence>
<protein>
    <submittedName>
        <fullName evidence="1">Uncharacterized protein</fullName>
    </submittedName>
</protein>
<proteinExistence type="predicted"/>
<dbReference type="HOGENOM" id="CLU_2349823_0_0_1"/>
<name>A0A0D9WEY4_9ORYZ</name>
<dbReference type="Gramene" id="LPERR05G08810.1">
    <property type="protein sequence ID" value="LPERR05G08810.1"/>
    <property type="gene ID" value="LPERR05G08810"/>
</dbReference>
<organism evidence="1 2">
    <name type="scientific">Leersia perrieri</name>
    <dbReference type="NCBI Taxonomy" id="77586"/>
    <lineage>
        <taxon>Eukaryota</taxon>
        <taxon>Viridiplantae</taxon>
        <taxon>Streptophyta</taxon>
        <taxon>Embryophyta</taxon>
        <taxon>Tracheophyta</taxon>
        <taxon>Spermatophyta</taxon>
        <taxon>Magnoliopsida</taxon>
        <taxon>Liliopsida</taxon>
        <taxon>Poales</taxon>
        <taxon>Poaceae</taxon>
        <taxon>BOP clade</taxon>
        <taxon>Oryzoideae</taxon>
        <taxon>Oryzeae</taxon>
        <taxon>Oryzinae</taxon>
        <taxon>Leersia</taxon>
    </lineage>
</organism>
<dbReference type="Proteomes" id="UP000032180">
    <property type="component" value="Chromosome 5"/>
</dbReference>